<dbReference type="PANTHER" id="PTHR13987:SF3">
    <property type="entry name" value="PROTEIN BEX4"/>
    <property type="match status" value="1"/>
</dbReference>
<evidence type="ECO:0000256" key="4">
    <source>
        <dbReference type="ARBA" id="ARBA00022833"/>
    </source>
</evidence>
<dbReference type="GeneID" id="102837569"/>
<keyword evidence="5" id="KW-0832">Ubl conjugation</keyword>
<comment type="similarity">
    <text evidence="2">Belongs to the BEX family.</text>
</comment>
<evidence type="ECO:0000313" key="8">
    <source>
        <dbReference type="RefSeq" id="XP_006876594.1"/>
    </source>
</evidence>
<dbReference type="AlphaFoldDB" id="A0A9B0UAP0"/>
<accession>A0A9B0UAP0</accession>
<feature type="compositionally biased region" description="Basic and acidic residues" evidence="6">
    <location>
        <begin position="30"/>
        <end position="45"/>
    </location>
</feature>
<evidence type="ECO:0000256" key="1">
    <source>
        <dbReference type="ARBA" id="ARBA00004496"/>
    </source>
</evidence>
<feature type="region of interest" description="Disordered" evidence="6">
    <location>
        <begin position="1"/>
        <end position="46"/>
    </location>
</feature>
<organism evidence="7 8">
    <name type="scientific">Chrysochloris asiatica</name>
    <name type="common">Cape golden mole</name>
    <dbReference type="NCBI Taxonomy" id="185453"/>
    <lineage>
        <taxon>Eukaryota</taxon>
        <taxon>Metazoa</taxon>
        <taxon>Chordata</taxon>
        <taxon>Craniata</taxon>
        <taxon>Vertebrata</taxon>
        <taxon>Euteleostomi</taxon>
        <taxon>Mammalia</taxon>
        <taxon>Eutheria</taxon>
        <taxon>Afrotheria</taxon>
        <taxon>Chrysochloridae</taxon>
        <taxon>Chrysochlorinae</taxon>
        <taxon>Chrysochloris</taxon>
    </lineage>
</organism>
<dbReference type="Pfam" id="PF04538">
    <property type="entry name" value="BEX"/>
    <property type="match status" value="1"/>
</dbReference>
<dbReference type="RefSeq" id="XP_006876594.1">
    <property type="nucleotide sequence ID" value="XM_006876532.1"/>
</dbReference>
<reference evidence="8" key="1">
    <citation type="submission" date="2025-08" db="UniProtKB">
        <authorList>
            <consortium name="RefSeq"/>
        </authorList>
    </citation>
    <scope>IDENTIFICATION</scope>
    <source>
        <tissue evidence="8">Spleen</tissue>
    </source>
</reference>
<dbReference type="OrthoDB" id="9836927at2759"/>
<keyword evidence="7" id="KW-1185">Reference proteome</keyword>
<evidence type="ECO:0000256" key="2">
    <source>
        <dbReference type="ARBA" id="ARBA00010976"/>
    </source>
</evidence>
<keyword evidence="4" id="KW-0862">Zinc</keyword>
<evidence type="ECO:0000313" key="7">
    <source>
        <dbReference type="Proteomes" id="UP000504623"/>
    </source>
</evidence>
<dbReference type="InterPro" id="IPR007623">
    <property type="entry name" value="BEX"/>
</dbReference>
<dbReference type="InterPro" id="IPR021156">
    <property type="entry name" value="TF_A-like/BEX"/>
</dbReference>
<protein>
    <submittedName>
        <fullName evidence="8">Protein BEX4-like</fullName>
    </submittedName>
</protein>
<name>A0A9B0UAP0_CHRAS</name>
<dbReference type="PIRSF" id="PIRSF008633">
    <property type="entry name" value="BEX"/>
    <property type="match status" value="1"/>
</dbReference>
<evidence type="ECO:0000256" key="3">
    <source>
        <dbReference type="ARBA" id="ARBA00022490"/>
    </source>
</evidence>
<dbReference type="Proteomes" id="UP000504623">
    <property type="component" value="Unplaced"/>
</dbReference>
<dbReference type="GO" id="GO:0005634">
    <property type="term" value="C:nucleus"/>
    <property type="evidence" value="ECO:0007669"/>
    <property type="project" value="TreeGrafter"/>
</dbReference>
<proteinExistence type="inferred from homology"/>
<evidence type="ECO:0000256" key="5">
    <source>
        <dbReference type="ARBA" id="ARBA00022843"/>
    </source>
</evidence>
<feature type="compositionally biased region" description="Polar residues" evidence="6">
    <location>
        <begin position="1"/>
        <end position="24"/>
    </location>
</feature>
<comment type="subcellular location">
    <subcellularLocation>
        <location evidence="1">Cytoplasm</location>
    </subcellularLocation>
</comment>
<dbReference type="GO" id="GO:0005737">
    <property type="term" value="C:cytoplasm"/>
    <property type="evidence" value="ECO:0007669"/>
    <property type="project" value="UniProtKB-SubCell"/>
</dbReference>
<evidence type="ECO:0000256" key="6">
    <source>
        <dbReference type="SAM" id="MobiDB-lite"/>
    </source>
</evidence>
<dbReference type="PANTHER" id="PTHR13987">
    <property type="entry name" value="PROTEIN BEX4"/>
    <property type="match status" value="1"/>
</dbReference>
<sequence>MASKEGQSGKNLNVENVLQENQGGEQVPVKNEEEGHTLGRGESRQFEGNVRRGLVWRLAHNFRWGLYNRHFGHSEVGNDVQRLTEQMMEVRRKIKERQMRRYMGCQIPEPDNHDDFCLIP</sequence>
<keyword evidence="3" id="KW-0963">Cytoplasm</keyword>
<gene>
    <name evidence="8" type="primary">LOC102837569</name>
</gene>